<sequence>MNYTSLQLIDIRPEEYFECIIHGKPVAQKRPGIRLRYTRFGVPYPQIYNQNENDRAFFRHVLRPIVQQYHNPPLFFAQQPLHIEIGFFMPRPQNHFRTRARCVIREESELKPNFVHRPHIQAPDTDNMVKFILDAFNEILYADDRQIVTIYAYKVYDNEDECTGRTYVRIKPTYRRRLPYNYSSFE</sequence>
<dbReference type="SUPFAM" id="SSF103084">
    <property type="entry name" value="Holliday junction resolvase RusA"/>
    <property type="match status" value="1"/>
</dbReference>
<dbReference type="Proteomes" id="UP001054902">
    <property type="component" value="Unassembled WGS sequence"/>
</dbReference>
<evidence type="ECO:0000313" key="3">
    <source>
        <dbReference type="Proteomes" id="UP001054902"/>
    </source>
</evidence>
<name>A0AAD3CKW6_9STRA</name>
<gene>
    <name evidence="1" type="ORF">CTEN210_04274</name>
    <name evidence="2" type="ORF">CTEN210_10293</name>
</gene>
<dbReference type="GO" id="GO:0006281">
    <property type="term" value="P:DNA repair"/>
    <property type="evidence" value="ECO:0007669"/>
    <property type="project" value="InterPro"/>
</dbReference>
<dbReference type="EMBL" id="BLLK01000047">
    <property type="protein sequence ID" value="GFH53817.1"/>
    <property type="molecule type" value="Genomic_DNA"/>
</dbReference>
<dbReference type="AlphaFoldDB" id="A0AAD3CKW6"/>
<dbReference type="Gene3D" id="3.30.1330.70">
    <property type="entry name" value="Holliday junction resolvase RusA"/>
    <property type="match status" value="1"/>
</dbReference>
<evidence type="ECO:0000313" key="2">
    <source>
        <dbReference type="EMBL" id="GFH53817.1"/>
    </source>
</evidence>
<dbReference type="EMBL" id="BLLK01000023">
    <property type="protein sequence ID" value="GFH47798.1"/>
    <property type="molecule type" value="Genomic_DNA"/>
</dbReference>
<dbReference type="GO" id="GO:0006310">
    <property type="term" value="P:DNA recombination"/>
    <property type="evidence" value="ECO:0007669"/>
    <property type="project" value="InterPro"/>
</dbReference>
<dbReference type="InterPro" id="IPR008822">
    <property type="entry name" value="Endonuclease_RusA-like"/>
</dbReference>
<dbReference type="GO" id="GO:0000287">
    <property type="term" value="F:magnesium ion binding"/>
    <property type="evidence" value="ECO:0007669"/>
    <property type="project" value="InterPro"/>
</dbReference>
<reference evidence="1 3" key="2">
    <citation type="journal article" date="2021" name="Sci. Rep.">
        <title>The genome of the diatom Chaetoceros tenuissimus carries an ancient integrated fragment of an extant virus.</title>
        <authorList>
            <person name="Hongo Y."/>
            <person name="Kimura K."/>
            <person name="Takaki Y."/>
            <person name="Yoshida Y."/>
            <person name="Baba S."/>
            <person name="Kobayashi G."/>
            <person name="Nagasaki K."/>
            <person name="Hano T."/>
            <person name="Tomaru Y."/>
        </authorList>
    </citation>
    <scope>NUCLEOTIDE SEQUENCE [LARGE SCALE GENOMIC DNA]</scope>
    <source>
        <strain evidence="1 3">NIES-3715</strain>
    </source>
</reference>
<accession>A0AAD3CKW6</accession>
<organism evidence="1 3">
    <name type="scientific">Chaetoceros tenuissimus</name>
    <dbReference type="NCBI Taxonomy" id="426638"/>
    <lineage>
        <taxon>Eukaryota</taxon>
        <taxon>Sar</taxon>
        <taxon>Stramenopiles</taxon>
        <taxon>Ochrophyta</taxon>
        <taxon>Bacillariophyta</taxon>
        <taxon>Coscinodiscophyceae</taxon>
        <taxon>Chaetocerotophycidae</taxon>
        <taxon>Chaetocerotales</taxon>
        <taxon>Chaetocerotaceae</taxon>
        <taxon>Chaetoceros</taxon>
    </lineage>
</organism>
<evidence type="ECO:0000313" key="1">
    <source>
        <dbReference type="EMBL" id="GFH47798.1"/>
    </source>
</evidence>
<dbReference type="InterPro" id="IPR036614">
    <property type="entry name" value="RusA-like_sf"/>
</dbReference>
<comment type="caution">
    <text evidence="1">The sequence shown here is derived from an EMBL/GenBank/DDBJ whole genome shotgun (WGS) entry which is preliminary data.</text>
</comment>
<protein>
    <submittedName>
        <fullName evidence="1">Uncharacterized protein</fullName>
    </submittedName>
</protein>
<proteinExistence type="predicted"/>
<reference evidence="1" key="1">
    <citation type="submission" date="2020-02" db="EMBL/GenBank/DDBJ databases">
        <authorList>
            <person name="Hongo Y."/>
            <person name="Kimura K."/>
            <person name="Takaki Y."/>
            <person name="Tomaru Y."/>
        </authorList>
    </citation>
    <scope>NUCLEOTIDE SEQUENCE</scope>
    <source>
        <strain evidence="1">NIES-3715</strain>
    </source>
</reference>
<dbReference type="Pfam" id="PF05866">
    <property type="entry name" value="RusA"/>
    <property type="match status" value="1"/>
</dbReference>
<keyword evidence="3" id="KW-1185">Reference proteome</keyword>